<comment type="caution">
    <text evidence="1">The sequence shown here is derived from an EMBL/GenBank/DDBJ whole genome shotgun (WGS) entry which is preliminary data.</text>
</comment>
<reference evidence="1" key="1">
    <citation type="submission" date="2021-06" db="EMBL/GenBank/DDBJ databases">
        <authorList>
            <person name="Hodson N. C."/>
            <person name="Mongue J. A."/>
            <person name="Jaron S. K."/>
        </authorList>
    </citation>
    <scope>NUCLEOTIDE SEQUENCE</scope>
</reference>
<name>A0A8J2KWF7_9HEXA</name>
<accession>A0A8J2KWF7</accession>
<dbReference type="Proteomes" id="UP000708208">
    <property type="component" value="Unassembled WGS sequence"/>
</dbReference>
<gene>
    <name evidence="1" type="ORF">AFUS01_LOCUS32304</name>
</gene>
<evidence type="ECO:0000313" key="1">
    <source>
        <dbReference type="EMBL" id="CAG7822006.1"/>
    </source>
</evidence>
<proteinExistence type="predicted"/>
<sequence length="375" mass="44405">MRILGLPKNYTCQVWVIQAVLKFLATCLESEKPTPPSTRERINSFLINQCMDFPMEKLEPMFNYQVSPLETIYGFKSSRNVREDSLFVKKLFYAPREEFRSVLWFHVSQVQPYEGKNNNFVRNLCAICGMELFTASLKFTCSEEQTKFITYGGFRDLLGGLSDMLASNADSKIALNFEEFSSHFLDVLKFWLDRYANISDFAIMTLYLITVFERAMETNSIFQEETIQQMFKMFDNEIMKQLIFNNAELEIVYGTERALHQVQALARIMLRWQMNAKWVSALLLYAEHLQWKGDDKEQNKNQYYNAMFEIWGVEFFIPTLSFTKEHENITDWCKYVYQDYIDYLLRTWKTPGNLNKFVKSSDFINTFMDISRIRL</sequence>
<feature type="non-terminal residue" evidence="1">
    <location>
        <position position="1"/>
    </location>
</feature>
<keyword evidence="2" id="KW-1185">Reference proteome</keyword>
<protein>
    <submittedName>
        <fullName evidence="1">Uncharacterized protein</fullName>
    </submittedName>
</protein>
<evidence type="ECO:0000313" key="2">
    <source>
        <dbReference type="Proteomes" id="UP000708208"/>
    </source>
</evidence>
<organism evidence="1 2">
    <name type="scientific">Allacma fusca</name>
    <dbReference type="NCBI Taxonomy" id="39272"/>
    <lineage>
        <taxon>Eukaryota</taxon>
        <taxon>Metazoa</taxon>
        <taxon>Ecdysozoa</taxon>
        <taxon>Arthropoda</taxon>
        <taxon>Hexapoda</taxon>
        <taxon>Collembola</taxon>
        <taxon>Symphypleona</taxon>
        <taxon>Sminthuridae</taxon>
        <taxon>Allacma</taxon>
    </lineage>
</organism>
<dbReference type="AlphaFoldDB" id="A0A8J2KWF7"/>
<dbReference type="EMBL" id="CAJVCH010525091">
    <property type="protein sequence ID" value="CAG7822006.1"/>
    <property type="molecule type" value="Genomic_DNA"/>
</dbReference>